<name>A0A5B8MSK9_9CHLO</name>
<evidence type="ECO:0000256" key="4">
    <source>
        <dbReference type="ARBA" id="ARBA00023136"/>
    </source>
</evidence>
<feature type="domain" description="VASt" evidence="8">
    <location>
        <begin position="24"/>
        <end position="188"/>
    </location>
</feature>
<dbReference type="EMBL" id="CP031043">
    <property type="protein sequence ID" value="QDZ23257.1"/>
    <property type="molecule type" value="Genomic_DNA"/>
</dbReference>
<dbReference type="InterPro" id="IPR001849">
    <property type="entry name" value="PH_domain"/>
</dbReference>
<feature type="region of interest" description="Disordered" evidence="5">
    <location>
        <begin position="527"/>
        <end position="551"/>
    </location>
</feature>
<dbReference type="Pfam" id="PF00169">
    <property type="entry name" value="PH"/>
    <property type="match status" value="1"/>
</dbReference>
<dbReference type="OrthoDB" id="48057at2759"/>
<dbReference type="PROSITE" id="PS50003">
    <property type="entry name" value="PH_DOMAIN"/>
    <property type="match status" value="1"/>
</dbReference>
<dbReference type="Pfam" id="PF16016">
    <property type="entry name" value="VASt"/>
    <property type="match status" value="1"/>
</dbReference>
<evidence type="ECO:0000259" key="7">
    <source>
        <dbReference type="PROSITE" id="PS50004"/>
    </source>
</evidence>
<feature type="compositionally biased region" description="Basic and acidic residues" evidence="5">
    <location>
        <begin position="527"/>
        <end position="547"/>
    </location>
</feature>
<gene>
    <name evidence="9" type="ORF">A3770_10p57750</name>
</gene>
<comment type="subcellular location">
    <subcellularLocation>
        <location evidence="1">Membrane</location>
    </subcellularLocation>
</comment>
<proteinExistence type="predicted"/>
<dbReference type="PROSITE" id="PS51778">
    <property type="entry name" value="VAST"/>
    <property type="match status" value="1"/>
</dbReference>
<evidence type="ECO:0000256" key="1">
    <source>
        <dbReference type="ARBA" id="ARBA00004370"/>
    </source>
</evidence>
<protein>
    <recommendedName>
        <fullName evidence="11">PH domain-containing protein</fullName>
    </recommendedName>
</protein>
<feature type="domain" description="C2" evidence="7">
    <location>
        <begin position="364"/>
        <end position="485"/>
    </location>
</feature>
<evidence type="ECO:0000256" key="2">
    <source>
        <dbReference type="ARBA" id="ARBA00022692"/>
    </source>
</evidence>
<dbReference type="Gene3D" id="2.30.29.30">
    <property type="entry name" value="Pleckstrin-homology domain (PH domain)/Phosphotyrosine-binding domain (PTB)"/>
    <property type="match status" value="1"/>
</dbReference>
<evidence type="ECO:0000256" key="3">
    <source>
        <dbReference type="ARBA" id="ARBA00022989"/>
    </source>
</evidence>
<keyword evidence="10" id="KW-1185">Reference proteome</keyword>
<dbReference type="GO" id="GO:0016020">
    <property type="term" value="C:membrane"/>
    <property type="evidence" value="ECO:0007669"/>
    <property type="project" value="UniProtKB-SubCell"/>
</dbReference>
<dbReference type="SUPFAM" id="SSF50729">
    <property type="entry name" value="PH domain-like"/>
    <property type="match status" value="1"/>
</dbReference>
<dbReference type="SUPFAM" id="SSF49562">
    <property type="entry name" value="C2 domain (Calcium/lipid-binding domain, CaLB)"/>
    <property type="match status" value="1"/>
</dbReference>
<dbReference type="Proteomes" id="UP000316726">
    <property type="component" value="Chromosome 10"/>
</dbReference>
<feature type="region of interest" description="Disordered" evidence="5">
    <location>
        <begin position="224"/>
        <end position="254"/>
    </location>
</feature>
<evidence type="ECO:0000259" key="6">
    <source>
        <dbReference type="PROSITE" id="PS50003"/>
    </source>
</evidence>
<keyword evidence="2" id="KW-0812">Transmembrane</keyword>
<dbReference type="CDD" id="cd00030">
    <property type="entry name" value="C2"/>
    <property type="match status" value="1"/>
</dbReference>
<keyword evidence="4" id="KW-0472">Membrane</keyword>
<dbReference type="InterPro" id="IPR011993">
    <property type="entry name" value="PH-like_dom_sf"/>
</dbReference>
<dbReference type="InterPro" id="IPR000008">
    <property type="entry name" value="C2_dom"/>
</dbReference>
<keyword evidence="3" id="KW-1133">Transmembrane helix</keyword>
<reference evidence="9 10" key="1">
    <citation type="submission" date="2018-07" db="EMBL/GenBank/DDBJ databases">
        <title>The complete nuclear genome of the prasinophyte Chloropicon primus (CCMP1205).</title>
        <authorList>
            <person name="Pombert J.-F."/>
            <person name="Otis C."/>
            <person name="Turmel M."/>
            <person name="Lemieux C."/>
        </authorList>
    </citation>
    <scope>NUCLEOTIDE SEQUENCE [LARGE SCALE GENOMIC DNA]</scope>
    <source>
        <strain evidence="9 10">CCMP1205</strain>
    </source>
</reference>
<dbReference type="AlphaFoldDB" id="A0A5B8MSK9"/>
<dbReference type="InterPro" id="IPR035892">
    <property type="entry name" value="C2_domain_sf"/>
</dbReference>
<dbReference type="PROSITE" id="PS50004">
    <property type="entry name" value="C2"/>
    <property type="match status" value="1"/>
</dbReference>
<dbReference type="InterPro" id="IPR031968">
    <property type="entry name" value="VASt"/>
</dbReference>
<evidence type="ECO:0000256" key="5">
    <source>
        <dbReference type="SAM" id="MobiDB-lite"/>
    </source>
</evidence>
<accession>A0A5B8MSK9</accession>
<feature type="compositionally biased region" description="Basic and acidic residues" evidence="5">
    <location>
        <begin position="242"/>
        <end position="254"/>
    </location>
</feature>
<dbReference type="SMART" id="SM00233">
    <property type="entry name" value="PH"/>
    <property type="match status" value="1"/>
</dbReference>
<sequence>MEEVDLGQSFADEKAALRSRPEHPDGVVLDQRFGVSAERLRDMVFMDSREGSVYHSFLKQMTYFDVQVGEFRSGAGGGKERVVSFKISSPMGRTGPKEVDAEDSQVIVLENSCGLVMESSCKTSKVMYSNSFTVDVQHKIIADSPSANECVLHCTVKVNFVKSVMGMIKKQIRAESVKQMHKKYSTLGQCIAQALQASPSSAAAENSDKLEPLLDIGLTIEGQSQNGHLSSSETEPVPLMHRRNDSGTDLKRDTAKSDSKVSGWLLKRSDKLRKWNTRYCEFDFVSGRFEWRKRPDDPTPNGFMMINIFTEVQNKDIQRGVHPQGMEECSFLIVYEKKKYYFSADTDRAMDMWCTAMKEYIQSCSSKVMMTNTSFDDSPTMVAMFSIGQVTDMDHLDSEKKPDRMAYFRMSVGNHVKRSKTIKTSTSGTWNQTFSFPILMGENPEIILYGEECYSDSKYAQGKTIGMCSLPLWAFPPNEAVKFWACLRSSAHMSSPISGKVQVHLIIKNKYDVENLDTEDGITIFEEEGKGNHAGEDVRAESSRKAEGGAGENSFWTREYSLLDLLCCGLVNRGRKPKASSQYQLLQEMDDL</sequence>
<evidence type="ECO:0000313" key="10">
    <source>
        <dbReference type="Proteomes" id="UP000316726"/>
    </source>
</evidence>
<feature type="domain" description="PH" evidence="6">
    <location>
        <begin position="258"/>
        <end position="362"/>
    </location>
</feature>
<evidence type="ECO:0008006" key="11">
    <source>
        <dbReference type="Google" id="ProtNLM"/>
    </source>
</evidence>
<dbReference type="Gene3D" id="2.60.40.150">
    <property type="entry name" value="C2 domain"/>
    <property type="match status" value="1"/>
</dbReference>
<evidence type="ECO:0000259" key="8">
    <source>
        <dbReference type="PROSITE" id="PS51778"/>
    </source>
</evidence>
<evidence type="ECO:0000313" key="9">
    <source>
        <dbReference type="EMBL" id="QDZ23257.1"/>
    </source>
</evidence>
<feature type="compositionally biased region" description="Polar residues" evidence="5">
    <location>
        <begin position="224"/>
        <end position="234"/>
    </location>
</feature>
<organism evidence="9 10">
    <name type="scientific">Chloropicon primus</name>
    <dbReference type="NCBI Taxonomy" id="1764295"/>
    <lineage>
        <taxon>Eukaryota</taxon>
        <taxon>Viridiplantae</taxon>
        <taxon>Chlorophyta</taxon>
        <taxon>Chloropicophyceae</taxon>
        <taxon>Chloropicales</taxon>
        <taxon>Chloropicaceae</taxon>
        <taxon>Chloropicon</taxon>
    </lineage>
</organism>
<dbReference type="Pfam" id="PF00168">
    <property type="entry name" value="C2"/>
    <property type="match status" value="1"/>
</dbReference>